<dbReference type="InterPro" id="IPR002909">
    <property type="entry name" value="IPT_dom"/>
</dbReference>
<keyword evidence="3" id="KW-0614">Plasmid</keyword>
<name>A0AA92Q889_RALSL</name>
<dbReference type="InterPro" id="IPR052387">
    <property type="entry name" value="Fibrocystin"/>
</dbReference>
<evidence type="ECO:0000313" key="3">
    <source>
        <dbReference type="EMBL" id="QOK98432.1"/>
    </source>
</evidence>
<feature type="domain" description="IPT/TIG" evidence="2">
    <location>
        <begin position="556"/>
        <end position="639"/>
    </location>
</feature>
<dbReference type="InterPro" id="IPR024079">
    <property type="entry name" value="MetalloPept_cat_dom_sf"/>
</dbReference>
<feature type="domain" description="IPT/TIG" evidence="2">
    <location>
        <begin position="294"/>
        <end position="377"/>
    </location>
</feature>
<evidence type="ECO:0000256" key="1">
    <source>
        <dbReference type="ARBA" id="ARBA00022729"/>
    </source>
</evidence>
<feature type="domain" description="IPT/TIG" evidence="2">
    <location>
        <begin position="382"/>
        <end position="466"/>
    </location>
</feature>
<dbReference type="GO" id="GO:0008237">
    <property type="term" value="F:metallopeptidase activity"/>
    <property type="evidence" value="ECO:0007669"/>
    <property type="project" value="InterPro"/>
</dbReference>
<dbReference type="Pfam" id="PF01833">
    <property type="entry name" value="TIG"/>
    <property type="match status" value="6"/>
</dbReference>
<dbReference type="Gene3D" id="3.40.390.10">
    <property type="entry name" value="Collagenase (Catalytic Domain)"/>
    <property type="match status" value="1"/>
</dbReference>
<dbReference type="CDD" id="cd00603">
    <property type="entry name" value="IPT_PCSR"/>
    <property type="match status" value="2"/>
</dbReference>
<dbReference type="Proteomes" id="UP000593970">
    <property type="component" value="Plasmid pUW774mp"/>
</dbReference>
<dbReference type="SUPFAM" id="SSF81296">
    <property type="entry name" value="E set domains"/>
    <property type="match status" value="6"/>
</dbReference>
<accession>A0AA92Q889</accession>
<keyword evidence="1" id="KW-0732">Signal</keyword>
<dbReference type="PANTHER" id="PTHR46769">
    <property type="entry name" value="POLYCYSTIC KIDNEY AND HEPATIC DISEASE 1 (AUTOSOMAL RECESSIVE)-LIKE 1"/>
    <property type="match status" value="1"/>
</dbReference>
<protein>
    <recommendedName>
        <fullName evidence="2">IPT/TIG domain-containing protein</fullName>
    </recommendedName>
</protein>
<geneLocation type="plasmid" evidence="3 4">
    <name>pUW774mp</name>
</geneLocation>
<dbReference type="InterPro" id="IPR013783">
    <property type="entry name" value="Ig-like_fold"/>
</dbReference>
<evidence type="ECO:0000313" key="4">
    <source>
        <dbReference type="Proteomes" id="UP000593970"/>
    </source>
</evidence>
<dbReference type="InterPro" id="IPR014756">
    <property type="entry name" value="Ig_E-set"/>
</dbReference>
<proteinExistence type="predicted"/>
<dbReference type="EMBL" id="CP051170">
    <property type="protein sequence ID" value="QOK98432.1"/>
    <property type="molecule type" value="Genomic_DNA"/>
</dbReference>
<dbReference type="AlphaFoldDB" id="A0AA92Q889"/>
<reference evidence="4" key="1">
    <citation type="submission" date="2020-04" db="EMBL/GenBank/DDBJ databases">
        <title>Ralstonia solanacearum UW576, UW763, UW773, and UW774.</title>
        <authorList>
            <person name="Steidl O."/>
            <person name="Truchon A."/>
            <person name="Allen C."/>
        </authorList>
    </citation>
    <scope>NUCLEOTIDE SEQUENCE [LARGE SCALE GENOMIC DNA]</scope>
    <source>
        <strain evidence="4">UW774</strain>
        <plasmid evidence="4">pUW774mp</plasmid>
    </source>
</reference>
<dbReference type="CDD" id="cd00102">
    <property type="entry name" value="IPT"/>
    <property type="match status" value="3"/>
</dbReference>
<dbReference type="Pfam" id="PF09471">
    <property type="entry name" value="Peptidase_M64"/>
    <property type="match status" value="2"/>
</dbReference>
<dbReference type="SMART" id="SM00429">
    <property type="entry name" value="IPT"/>
    <property type="match status" value="6"/>
</dbReference>
<dbReference type="Gene3D" id="2.60.40.10">
    <property type="entry name" value="Immunoglobulins"/>
    <property type="match status" value="6"/>
</dbReference>
<evidence type="ECO:0000259" key="2">
    <source>
        <dbReference type="SMART" id="SM00429"/>
    </source>
</evidence>
<dbReference type="PANTHER" id="PTHR46769:SF2">
    <property type="entry name" value="FIBROCYSTIN-L ISOFORM 2 PRECURSOR-RELATED"/>
    <property type="match status" value="1"/>
</dbReference>
<feature type="domain" description="IPT/TIG" evidence="2">
    <location>
        <begin position="730"/>
        <end position="814"/>
    </location>
</feature>
<feature type="domain" description="IPT/TIG" evidence="2">
    <location>
        <begin position="469"/>
        <end position="552"/>
    </location>
</feature>
<gene>
    <name evidence="3" type="ORF">HF909_18250</name>
</gene>
<feature type="domain" description="IPT/TIG" evidence="2">
    <location>
        <begin position="643"/>
        <end position="726"/>
    </location>
</feature>
<organism evidence="3 4">
    <name type="scientific">Ralstonia solanacearum</name>
    <name type="common">Pseudomonas solanacearum</name>
    <dbReference type="NCBI Taxonomy" id="305"/>
    <lineage>
        <taxon>Bacteria</taxon>
        <taxon>Pseudomonadati</taxon>
        <taxon>Pseudomonadota</taxon>
        <taxon>Betaproteobacteria</taxon>
        <taxon>Burkholderiales</taxon>
        <taxon>Burkholderiaceae</taxon>
        <taxon>Ralstonia</taxon>
        <taxon>Ralstonia solanacearum species complex</taxon>
    </lineage>
</organism>
<dbReference type="InterPro" id="IPR019026">
    <property type="entry name" value="Peptidase_M64_IgA"/>
</dbReference>
<sequence>MSTADGSVIGVTKIVDHGPDASRWNLVILGDGYQSAELATYASDALNFANTLAATAPFNTVWSAVNVHRVDVSSTDSGADDPAGACGGTGATAHTYFDATFCHGGQIRRLLSVDNTSALNVARAQVPQMTMTLVIVNSAIYGGSGGPVAVFSKAAGAEQIGIHEMAHTAFGLADEYSTYAGCSSGETGHDTYTGAEPTEANVTANTDRNTLKWGALVAAATALPTTVNANCAQCDAQASPVPAGTVGTFVGARYFHCGLYRPEYDCEMRTLGQPFCAVCRGVISDTLTPFLPGPPVIDSFSPTSGDPAGGTIVVLTGQGFFSASAVNFGATPAVTLNVDSDTQITALSPPGTGSVNLTVATPAGNSASTLATQFSYVAPASMPQVTSIAPATGSTSGGDAVTMTGSGLTGAAAVKFGALDASAFNVDTDTQITATSPASGAGTVDITVSTGAGTSAASAADRFTFAVPAPAVTAVAPASGVAAGGTSVIITGTAFNSASAVTFGTTPATGYSVDSDTQITTTSPAGTGTVDVRVTTPSGTSAVVAGDQFGYQVPGAPAVTGINPSGGSAAGGDAVTITGTGFTGATGVQFGTAAATGVAVNSDTQVTAVSPAGSGTVNVTVTTPAGTSPTGAADQFTYGPPAVPVVTSVNPNNGAGAGGDVITIAGSGFTGASAVAFGTNAAQSFTVDSDTQITATSPAGGGTVDVIVTTPGGASATGAADRFTYTTLGLPSVTGVSPNTGSIAGGDTVVITGIGLTNASDVSFGGATALFSVDMDTQITATSPAANASGNVDITVTTPAGTSANTASDTFTYF</sequence>